<feature type="transmembrane region" description="Helical" evidence="12">
    <location>
        <begin position="573"/>
        <end position="597"/>
    </location>
</feature>
<keyword evidence="4 10" id="KW-0812">Transmembrane</keyword>
<reference evidence="13" key="1">
    <citation type="submission" date="2022-01" db="EMBL/GenBank/DDBJ databases">
        <authorList>
            <person name="King R."/>
        </authorList>
    </citation>
    <scope>NUCLEOTIDE SEQUENCE</scope>
</reference>
<evidence type="ECO:0000256" key="12">
    <source>
        <dbReference type="SAM" id="Phobius"/>
    </source>
</evidence>
<keyword evidence="14" id="KW-1185">Reference proteome</keyword>
<evidence type="ECO:0000256" key="5">
    <source>
        <dbReference type="ARBA" id="ARBA00022856"/>
    </source>
</evidence>
<evidence type="ECO:0000256" key="11">
    <source>
        <dbReference type="SAM" id="MobiDB-lite"/>
    </source>
</evidence>
<dbReference type="AlphaFoldDB" id="A0A9P0G4Y0"/>
<feature type="transmembrane region" description="Helical" evidence="12">
    <location>
        <begin position="609"/>
        <end position="629"/>
    </location>
</feature>
<dbReference type="PANTHER" id="PTHR11654">
    <property type="entry name" value="OLIGOPEPTIDE TRANSPORTER-RELATED"/>
    <property type="match status" value="1"/>
</dbReference>
<dbReference type="FunFam" id="1.20.1250.20:FF:000049">
    <property type="entry name" value="Solute carrier family 15 member 2"/>
    <property type="match status" value="1"/>
</dbReference>
<dbReference type="FunFam" id="1.20.1250.20:FF:000379">
    <property type="entry name" value="Uncharacterized protein, isoform A"/>
    <property type="match status" value="1"/>
</dbReference>
<feature type="compositionally biased region" description="Acidic residues" evidence="11">
    <location>
        <begin position="672"/>
        <end position="683"/>
    </location>
</feature>
<evidence type="ECO:0000313" key="13">
    <source>
        <dbReference type="EMBL" id="CAH1102184.1"/>
    </source>
</evidence>
<evidence type="ECO:0000256" key="7">
    <source>
        <dbReference type="ARBA" id="ARBA00022989"/>
    </source>
</evidence>
<keyword evidence="8 12" id="KW-0472">Membrane</keyword>
<dbReference type="InterPro" id="IPR000109">
    <property type="entry name" value="POT_fam"/>
</dbReference>
<feature type="transmembrane region" description="Helical" evidence="12">
    <location>
        <begin position="641"/>
        <end position="660"/>
    </location>
</feature>
<dbReference type="EMBL" id="OV651824">
    <property type="protein sequence ID" value="CAH1102184.1"/>
    <property type="molecule type" value="Genomic_DNA"/>
</dbReference>
<feature type="transmembrane region" description="Helical" evidence="12">
    <location>
        <begin position="68"/>
        <end position="86"/>
    </location>
</feature>
<evidence type="ECO:0000256" key="1">
    <source>
        <dbReference type="ARBA" id="ARBA00004141"/>
    </source>
</evidence>
<feature type="region of interest" description="Disordered" evidence="11">
    <location>
        <begin position="672"/>
        <end position="701"/>
    </location>
</feature>
<feature type="region of interest" description="Disordered" evidence="11">
    <location>
        <begin position="1"/>
        <end position="20"/>
    </location>
</feature>
<evidence type="ECO:0000256" key="8">
    <source>
        <dbReference type="ARBA" id="ARBA00023136"/>
    </source>
</evidence>
<keyword evidence="3 10" id="KW-0813">Transport</keyword>
<feature type="transmembrane region" description="Helical" evidence="12">
    <location>
        <begin position="278"/>
        <end position="296"/>
    </location>
</feature>
<dbReference type="CDD" id="cd17347">
    <property type="entry name" value="MFS_SLC15A1_2_like"/>
    <property type="match status" value="1"/>
</dbReference>
<feature type="transmembrane region" description="Helical" evidence="12">
    <location>
        <begin position="360"/>
        <end position="381"/>
    </location>
</feature>
<feature type="transmembrane region" description="Helical" evidence="12">
    <location>
        <begin position="129"/>
        <end position="151"/>
    </location>
</feature>
<feature type="transmembrane region" description="Helical" evidence="12">
    <location>
        <begin position="163"/>
        <end position="183"/>
    </location>
</feature>
<evidence type="ECO:0000256" key="10">
    <source>
        <dbReference type="RuleBase" id="RU003755"/>
    </source>
</evidence>
<feature type="transmembrane region" description="Helical" evidence="12">
    <location>
        <begin position="98"/>
        <end position="117"/>
    </location>
</feature>
<feature type="transmembrane region" description="Helical" evidence="12">
    <location>
        <begin position="45"/>
        <end position="62"/>
    </location>
</feature>
<sequence>MMETNEPKTDPANNEYHEDLEKKRSYPKSVFFIVSNEFCERFNYYGMRTVLILYLTNILFYSDADAKIIYHSFNMFCYFFPIFGAIISDSYLGKFNTIFYVSMIYACGSVLLTLSAIDPLGIPQKAFTVISLLLMAIGAGGIKPCVSAFGGDQFMLPQQELQLATFFSLFYFSINAGSLISTFLTPVLRNDVHCFGNDSCFPLAFAVPGVLMIISIVIFALGRPLYKIKKPQGNVIVDVGKCISHAIVRKIKSDEKRDHWLDYAEEQYGSQLVSDIKATLHVLVLYIPLPIFWALYDQQGSGWTLQAVRMDGDIGFYTILPDQMQVVNPLLILAFIPIFTYWVYPLLAKVNLLKVSLHRMICGGFLAAVAFAITALISIAIENSDPILPSSGNIQLRLYNPNLDCPVTVTADFNNFTSKVESNDYRIYRGIELPESKNITFNFESSCFEPFSQVHQLDPAKAYGILTRKGSAEIYKDDVAKNKKGNAVVRTLDFAGDQTVKYVNSKESTITKNTTTAVEVPSPGKYSIEINGKPTGKFVVFKLGGVYAVMIKQNGSDVITNSIIVTEPNSVHILWLLPQYFIITAGEIMFSITGLEFSYSQAPVTMKSLLQACFLLTTAFGNLIIVVIESIKIFDKQSNDFFLYTGLMVIDIVIFAFMAMRYKYVNFEDSDVSEETIPEIEDEKSEKKEKNGIENPSFVKT</sequence>
<dbReference type="Pfam" id="PF00854">
    <property type="entry name" value="PTR2"/>
    <property type="match status" value="2"/>
</dbReference>
<evidence type="ECO:0000256" key="9">
    <source>
        <dbReference type="ARBA" id="ARBA00078114"/>
    </source>
</evidence>
<dbReference type="GO" id="GO:0015031">
    <property type="term" value="P:protein transport"/>
    <property type="evidence" value="ECO:0007669"/>
    <property type="project" value="UniProtKB-KW"/>
</dbReference>
<evidence type="ECO:0000256" key="6">
    <source>
        <dbReference type="ARBA" id="ARBA00022927"/>
    </source>
</evidence>
<evidence type="ECO:0000256" key="4">
    <source>
        <dbReference type="ARBA" id="ARBA00022692"/>
    </source>
</evidence>
<keyword evidence="5" id="KW-0571">Peptide transport</keyword>
<dbReference type="PROSITE" id="PS01023">
    <property type="entry name" value="PTR2_2"/>
    <property type="match status" value="1"/>
</dbReference>
<proteinExistence type="inferred from homology"/>
<protein>
    <recommendedName>
        <fullName evidence="9">Oligopeptide transporter 1</fullName>
    </recommendedName>
</protein>
<dbReference type="GO" id="GO:0006857">
    <property type="term" value="P:oligopeptide transport"/>
    <property type="evidence" value="ECO:0007669"/>
    <property type="project" value="InterPro"/>
</dbReference>
<accession>A0A9P0G4Y0</accession>
<dbReference type="GO" id="GO:0016020">
    <property type="term" value="C:membrane"/>
    <property type="evidence" value="ECO:0007669"/>
    <property type="project" value="UniProtKB-SubCell"/>
</dbReference>
<dbReference type="Gene3D" id="1.20.1250.20">
    <property type="entry name" value="MFS general substrate transporter like domains"/>
    <property type="match status" value="2"/>
</dbReference>
<gene>
    <name evidence="13" type="ORF">PSYICH_LOCUS3467</name>
</gene>
<feature type="transmembrane region" description="Helical" evidence="12">
    <location>
        <begin position="203"/>
        <end position="222"/>
    </location>
</feature>
<comment type="similarity">
    <text evidence="2 10">Belongs to the major facilitator superfamily. Proton-dependent oligopeptide transporter (POT/PTR) (TC 2.A.17) family.</text>
</comment>
<dbReference type="OrthoDB" id="8904098at2759"/>
<comment type="subcellular location">
    <subcellularLocation>
        <location evidence="1 10">Membrane</location>
        <topology evidence="1 10">Multi-pass membrane protein</topology>
    </subcellularLocation>
</comment>
<feature type="transmembrane region" description="Helical" evidence="12">
    <location>
        <begin position="330"/>
        <end position="348"/>
    </location>
</feature>
<dbReference type="InterPro" id="IPR036259">
    <property type="entry name" value="MFS_trans_sf"/>
</dbReference>
<evidence type="ECO:0000256" key="3">
    <source>
        <dbReference type="ARBA" id="ARBA00022448"/>
    </source>
</evidence>
<keyword evidence="7 12" id="KW-1133">Transmembrane helix</keyword>
<dbReference type="InterPro" id="IPR018456">
    <property type="entry name" value="PTR2_symporter_CS"/>
</dbReference>
<keyword evidence="6" id="KW-0653">Protein transport</keyword>
<dbReference type="SUPFAM" id="SSF103473">
    <property type="entry name" value="MFS general substrate transporter"/>
    <property type="match status" value="1"/>
</dbReference>
<dbReference type="GO" id="GO:0022857">
    <property type="term" value="F:transmembrane transporter activity"/>
    <property type="evidence" value="ECO:0007669"/>
    <property type="project" value="InterPro"/>
</dbReference>
<dbReference type="PROSITE" id="PS01022">
    <property type="entry name" value="PTR2_1"/>
    <property type="match status" value="1"/>
</dbReference>
<organism evidence="13 14">
    <name type="scientific">Psylliodes chrysocephalus</name>
    <dbReference type="NCBI Taxonomy" id="3402493"/>
    <lineage>
        <taxon>Eukaryota</taxon>
        <taxon>Metazoa</taxon>
        <taxon>Ecdysozoa</taxon>
        <taxon>Arthropoda</taxon>
        <taxon>Hexapoda</taxon>
        <taxon>Insecta</taxon>
        <taxon>Pterygota</taxon>
        <taxon>Neoptera</taxon>
        <taxon>Endopterygota</taxon>
        <taxon>Coleoptera</taxon>
        <taxon>Polyphaga</taxon>
        <taxon>Cucujiformia</taxon>
        <taxon>Chrysomeloidea</taxon>
        <taxon>Chrysomelidae</taxon>
        <taxon>Galerucinae</taxon>
        <taxon>Alticini</taxon>
        <taxon>Psylliodes</taxon>
    </lineage>
</organism>
<evidence type="ECO:0000256" key="2">
    <source>
        <dbReference type="ARBA" id="ARBA00005982"/>
    </source>
</evidence>
<dbReference type="Proteomes" id="UP001153636">
    <property type="component" value="Chromosome 12"/>
</dbReference>
<name>A0A9P0G4Y0_9CUCU</name>
<evidence type="ECO:0000313" key="14">
    <source>
        <dbReference type="Proteomes" id="UP001153636"/>
    </source>
</evidence>